<evidence type="ECO:0000256" key="2">
    <source>
        <dbReference type="ARBA" id="ARBA00022475"/>
    </source>
</evidence>
<feature type="domain" description="Na+/H+ antiporter NhaC-like C-terminal" evidence="7">
    <location>
        <begin position="151"/>
        <end position="431"/>
    </location>
</feature>
<proteinExistence type="predicted"/>
<feature type="transmembrane region" description="Helical" evidence="6">
    <location>
        <begin position="420"/>
        <end position="437"/>
    </location>
</feature>
<gene>
    <name evidence="9" type="ordered locus">SE_0637</name>
</gene>
<accession>A0A0H2VHV1</accession>
<evidence type="ECO:0000259" key="7">
    <source>
        <dbReference type="Pfam" id="PF03553"/>
    </source>
</evidence>
<dbReference type="InterPro" id="IPR032813">
    <property type="entry name" value="Na_H_antiport_N"/>
</dbReference>
<keyword evidence="2" id="KW-1003">Cell membrane</keyword>
<feature type="transmembrane region" description="Helical" evidence="6">
    <location>
        <begin position="122"/>
        <end position="141"/>
    </location>
</feature>
<feature type="transmembrane region" description="Helical" evidence="6">
    <location>
        <begin position="360"/>
        <end position="385"/>
    </location>
</feature>
<evidence type="ECO:0000256" key="6">
    <source>
        <dbReference type="SAM" id="Phobius"/>
    </source>
</evidence>
<feature type="transmembrane region" description="Helical" evidence="6">
    <location>
        <begin position="7"/>
        <end position="39"/>
    </location>
</feature>
<feature type="domain" description="Putative Na+/H+ antiporter N-terminal" evidence="8">
    <location>
        <begin position="3"/>
        <end position="88"/>
    </location>
</feature>
<evidence type="ECO:0000256" key="4">
    <source>
        <dbReference type="ARBA" id="ARBA00022989"/>
    </source>
</evidence>
<feature type="transmembrane region" description="Helical" evidence="6">
    <location>
        <begin position="290"/>
        <end position="310"/>
    </location>
</feature>
<keyword evidence="3 6" id="KW-0812">Transmembrane</keyword>
<dbReference type="Proteomes" id="UP000001411">
    <property type="component" value="Chromosome"/>
</dbReference>
<organism evidence="9 10">
    <name type="scientific">Staphylococcus epidermidis (strain ATCC 12228 / FDA PCI 1200)</name>
    <dbReference type="NCBI Taxonomy" id="176280"/>
    <lineage>
        <taxon>Bacteria</taxon>
        <taxon>Bacillati</taxon>
        <taxon>Bacillota</taxon>
        <taxon>Bacilli</taxon>
        <taxon>Bacillales</taxon>
        <taxon>Staphylococcaceae</taxon>
        <taxon>Staphylococcus</taxon>
    </lineage>
</organism>
<sequence>MINAVVIAVILMIILCLCRLNVVISLFISALVGGLISGMNLEKVINVFGKNIVDGAEVALSYALLGGFAALISYSGITDYLVGKIIASIHAENSRLSRVKVKIIIIIALLAMSIMSQNLIPVHIAFIPIVIPPLVSLFNDLRIDRRLIALVIGFGLCFPYVLLPYGFGQIFHQIIQSGFQKANHPIEMNMIWKSMLIPSMGYVVGLILGFIVYRKPRVYEQRNVNDREKITELKPYVLIVTVIAILATFLVQTFTDSMIFGALAGVLVFFVSRAYHWYELDEQFVDGVKLMAYIGVVILTANGFAGVMNATGDIDSLVKSLTGLTGNHKLISIIVMYLIGLIVTLGIGSSFATIPIIASLFIPFGASIGLDTMALIALIGTASALGDSGSPASDSTLGPTAGLNIDGQHDHIRDTCIPNFLFYNVPLMIFGTIAAMVL</sequence>
<dbReference type="Pfam" id="PF03553">
    <property type="entry name" value="Na_H_antiporter"/>
    <property type="match status" value="1"/>
</dbReference>
<evidence type="ECO:0000256" key="5">
    <source>
        <dbReference type="ARBA" id="ARBA00023136"/>
    </source>
</evidence>
<dbReference type="HOGENOM" id="CLU_037927_0_0_9"/>
<dbReference type="PANTHER" id="PTHR37821:SF1">
    <property type="entry name" value="AMINO ACID TRANSPORTER YUIF-RELATED"/>
    <property type="match status" value="1"/>
</dbReference>
<dbReference type="PATRIC" id="fig|176280.10.peg.610"/>
<feature type="transmembrane region" description="Helical" evidence="6">
    <location>
        <begin position="191"/>
        <end position="213"/>
    </location>
</feature>
<keyword evidence="4 6" id="KW-1133">Transmembrane helix</keyword>
<dbReference type="InterPro" id="IPR052576">
    <property type="entry name" value="AA_Transporter-Related"/>
</dbReference>
<reference evidence="9 10" key="1">
    <citation type="journal article" date="2003" name="Mol. Microbiol.">
        <title>Genome-based analysis of virulence genes in a non-biofilm-forming Staphylococcus epidermidis strain (ATCC 12228).</title>
        <authorList>
            <person name="Zhang Y.Q."/>
            <person name="Ren S.X."/>
            <person name="Li H.L."/>
            <person name="Wang Y.X."/>
            <person name="Fu G."/>
            <person name="Yang J."/>
            <person name="Qin Z.Q."/>
            <person name="Miao Y.G."/>
            <person name="Wang W.Y."/>
            <person name="Chen R.S."/>
            <person name="Shen Y."/>
            <person name="Chen Z."/>
            <person name="Yuan Z.H."/>
            <person name="Zhao G.P."/>
            <person name="Qu D."/>
            <person name="Danchin A."/>
            <person name="Wen Y.M."/>
        </authorList>
    </citation>
    <scope>NUCLEOTIDE SEQUENCE [LARGE SCALE GENOMIC DNA]</scope>
    <source>
        <strain evidence="10">ATCC 12228 / FDA PCI 1200</strain>
    </source>
</reference>
<dbReference type="AlphaFoldDB" id="A0A0H2VHV1"/>
<dbReference type="PANTHER" id="PTHR37821">
    <property type="entry name" value="AMINO ACID TRANSPORTER YUIF-RELATED"/>
    <property type="match status" value="1"/>
</dbReference>
<comment type="subcellular location">
    <subcellularLocation>
        <location evidence="1">Cell membrane</location>
        <topology evidence="1">Multi-pass membrane protein</topology>
    </subcellularLocation>
</comment>
<feature type="transmembrane region" description="Helical" evidence="6">
    <location>
        <begin position="233"/>
        <end position="252"/>
    </location>
</feature>
<keyword evidence="5 6" id="KW-0472">Membrane</keyword>
<feature type="transmembrane region" description="Helical" evidence="6">
    <location>
        <begin position="330"/>
        <end position="348"/>
    </location>
</feature>
<dbReference type="OrthoDB" id="9772446at2"/>
<dbReference type="Pfam" id="PF13726">
    <property type="entry name" value="Na_H_antiport_2"/>
    <property type="match status" value="1"/>
</dbReference>
<dbReference type="EMBL" id="AE015929">
    <property type="protein sequence ID" value="AAO04234.1"/>
    <property type="molecule type" value="Genomic_DNA"/>
</dbReference>
<feature type="transmembrane region" description="Helical" evidence="6">
    <location>
        <begin position="99"/>
        <end position="116"/>
    </location>
</feature>
<protein>
    <recommendedName>
        <fullName evidence="11">Na+/H+ antiporter family protein</fullName>
    </recommendedName>
</protein>
<name>A0A0H2VHV1_STAES</name>
<feature type="transmembrane region" description="Helical" evidence="6">
    <location>
        <begin position="148"/>
        <end position="171"/>
    </location>
</feature>
<dbReference type="eggNOG" id="COG2056">
    <property type="taxonomic scope" value="Bacteria"/>
</dbReference>
<feature type="transmembrane region" description="Helical" evidence="6">
    <location>
        <begin position="59"/>
        <end position="78"/>
    </location>
</feature>
<dbReference type="RefSeq" id="WP_002439048.1">
    <property type="nucleotide sequence ID" value="NC_004461.1"/>
</dbReference>
<evidence type="ECO:0000313" key="9">
    <source>
        <dbReference type="EMBL" id="AAO04234.1"/>
    </source>
</evidence>
<evidence type="ECO:0000313" key="10">
    <source>
        <dbReference type="Proteomes" id="UP000001411"/>
    </source>
</evidence>
<feature type="transmembrane region" description="Helical" evidence="6">
    <location>
        <begin position="258"/>
        <end position="278"/>
    </location>
</feature>
<dbReference type="GO" id="GO:0005886">
    <property type="term" value="C:plasma membrane"/>
    <property type="evidence" value="ECO:0007669"/>
    <property type="project" value="UniProtKB-SubCell"/>
</dbReference>
<evidence type="ECO:0008006" key="11">
    <source>
        <dbReference type="Google" id="ProtNLM"/>
    </source>
</evidence>
<evidence type="ECO:0000259" key="8">
    <source>
        <dbReference type="Pfam" id="PF13726"/>
    </source>
</evidence>
<dbReference type="InterPro" id="IPR018461">
    <property type="entry name" value="Na/H_Antiport_NhaC-like_C"/>
</dbReference>
<dbReference type="KEGG" id="sep:SE_0637"/>
<evidence type="ECO:0000256" key="1">
    <source>
        <dbReference type="ARBA" id="ARBA00004651"/>
    </source>
</evidence>
<evidence type="ECO:0000256" key="3">
    <source>
        <dbReference type="ARBA" id="ARBA00022692"/>
    </source>
</evidence>